<evidence type="ECO:0000256" key="5">
    <source>
        <dbReference type="ARBA" id="ARBA00022456"/>
    </source>
</evidence>
<evidence type="ECO:0000259" key="10">
    <source>
        <dbReference type="Pfam" id="PF16113"/>
    </source>
</evidence>
<dbReference type="GO" id="GO:0006574">
    <property type="term" value="P:L-valine catabolic process"/>
    <property type="evidence" value="ECO:0007669"/>
    <property type="project" value="UniProtKB-UniRule"/>
</dbReference>
<evidence type="ECO:0000256" key="4">
    <source>
        <dbReference type="ARBA" id="ARBA00005254"/>
    </source>
</evidence>
<reference evidence="11" key="3">
    <citation type="submission" date="2025-08" db="UniProtKB">
        <authorList>
            <consortium name="Ensembl"/>
        </authorList>
    </citation>
    <scope>IDENTIFICATION</scope>
</reference>
<evidence type="ECO:0000256" key="2">
    <source>
        <dbReference type="ARBA" id="ARBA00004173"/>
    </source>
</evidence>
<keyword evidence="7 9" id="KW-0496">Mitochondrion</keyword>
<dbReference type="InterPro" id="IPR045004">
    <property type="entry name" value="ECH_dom"/>
</dbReference>
<organism evidence="11 12">
    <name type="scientific">Sus scrofa</name>
    <name type="common">Pig</name>
    <dbReference type="NCBI Taxonomy" id="9823"/>
    <lineage>
        <taxon>Eukaryota</taxon>
        <taxon>Metazoa</taxon>
        <taxon>Chordata</taxon>
        <taxon>Craniata</taxon>
        <taxon>Vertebrata</taxon>
        <taxon>Euteleostomi</taxon>
        <taxon>Mammalia</taxon>
        <taxon>Eutheria</taxon>
        <taxon>Laurasiatheria</taxon>
        <taxon>Artiodactyla</taxon>
        <taxon>Suina</taxon>
        <taxon>Suidae</taxon>
        <taxon>Sus</taxon>
    </lineage>
</organism>
<comment type="function">
    <text evidence="8">Hydrolyzes 3-hydroxyisobutyryl-CoA (HIBYL-CoA), a saline catabolite. Has high activity toward isobutyryl-CoA. Could be an isobutyryl-CoA dehydrogenase that functions in valine catabolism. Also hydrolyzes 3-hydroxypropanoyl-CoA.</text>
</comment>
<dbReference type="Proteomes" id="UP000008227">
    <property type="component" value="Chromosome 15"/>
</dbReference>
<reference evidence="11" key="4">
    <citation type="submission" date="2025-09" db="UniProtKB">
        <authorList>
            <consortium name="Ensembl"/>
        </authorList>
    </citation>
    <scope>IDENTIFICATION</scope>
</reference>
<evidence type="ECO:0000256" key="3">
    <source>
        <dbReference type="ARBA" id="ARBA00005109"/>
    </source>
</evidence>
<dbReference type="GeneTree" id="ENSGT00890000139491"/>
<dbReference type="NCBIfam" id="NF004127">
    <property type="entry name" value="PRK05617.1"/>
    <property type="match status" value="1"/>
</dbReference>
<evidence type="ECO:0000256" key="1">
    <source>
        <dbReference type="ARBA" id="ARBA00001709"/>
    </source>
</evidence>
<dbReference type="GO" id="GO:0003860">
    <property type="term" value="F:3-hydroxyisobutyryl-CoA hydrolase activity"/>
    <property type="evidence" value="ECO:0007669"/>
    <property type="project" value="UniProtKB-UniRule"/>
</dbReference>
<dbReference type="CDD" id="cd06558">
    <property type="entry name" value="crotonase-like"/>
    <property type="match status" value="1"/>
</dbReference>
<keyword evidence="13" id="KW-1267">Proteomics identification</keyword>
<evidence type="ECO:0000256" key="6">
    <source>
        <dbReference type="ARBA" id="ARBA00022801"/>
    </source>
</evidence>
<evidence type="ECO:0000256" key="9">
    <source>
        <dbReference type="RuleBase" id="RU369070"/>
    </source>
</evidence>
<dbReference type="Gene3D" id="3.90.226.10">
    <property type="entry name" value="2-enoyl-CoA Hydratase, Chain A, domain 1"/>
    <property type="match status" value="1"/>
</dbReference>
<dbReference type="FunFam" id="3.90.226.10:FF:000026">
    <property type="entry name" value="3-hydroxyisobutyryl-CoA hydrolase, mitochondrial"/>
    <property type="match status" value="1"/>
</dbReference>
<accession>A0A286ZQD0</accession>
<dbReference type="SUPFAM" id="SSF52096">
    <property type="entry name" value="ClpP/crotonase"/>
    <property type="match status" value="1"/>
</dbReference>
<evidence type="ECO:0007829" key="13">
    <source>
        <dbReference type="PeptideAtlas" id="A0A286ZQD0"/>
    </source>
</evidence>
<dbReference type="GO" id="GO:0005739">
    <property type="term" value="C:mitochondrion"/>
    <property type="evidence" value="ECO:0007669"/>
    <property type="project" value="UniProtKB-SubCell"/>
</dbReference>
<dbReference type="UniPathway" id="UPA00362"/>
<dbReference type="Ensembl" id="ENSSSCT00000052861.3">
    <property type="protein sequence ID" value="ENSSSCP00000033663.2"/>
    <property type="gene ID" value="ENSSSCG00000016049.5"/>
</dbReference>
<dbReference type="PANTHER" id="PTHR43176">
    <property type="entry name" value="3-HYDROXYISOBUTYRYL-COA HYDROLASE-RELATED"/>
    <property type="match status" value="1"/>
</dbReference>
<comment type="similarity">
    <text evidence="4 9">Belongs to the enoyl-CoA hydratase/isomerase family.</text>
</comment>
<dbReference type="AlphaFoldDB" id="A0A286ZQD0"/>
<comment type="subcellular location">
    <subcellularLocation>
        <location evidence="2 9">Mitochondrion</location>
    </subcellularLocation>
</comment>
<dbReference type="InterPro" id="IPR032259">
    <property type="entry name" value="HIBYL-CoA-H"/>
</dbReference>
<sequence>MGLWKVWSFTSRFNSSKRTNTILQHLTMSKHTDAAAEVLLERKGCAGVITLNRPKFLNALNLSMIQQIYPQLKKWEQDPETFLIIMKGAGEKAFCAGGDIRDSCLKPYIALIHGITMGGGVGLSVHGQFRVATEKSLFAMPETAIGLFPDVGGGYFLPRLQGKLGYFLALTGFRLKGRDVYTAGIATHFVDSEKLGMLEDDLLALNSPSKENIADVLETYHTKSKIDQDKSFILEEHMDKINSWFSANTVEEIIENLQQDGSSFALEQLKVINKMSPTSLKITLRQLMEGSSKTLPEVLTMEYRLSQACIGGHDFHEGVRAVLIDKDQNPKWKPANLKEVTDEDLNNHFNSLGSNDLKF</sequence>
<proteinExistence type="evidence at protein level"/>
<name>A0A286ZQD0_PIG</name>
<dbReference type="PANTHER" id="PTHR43176:SF3">
    <property type="entry name" value="3-HYDROXYISOBUTYRYL-COA HYDROLASE, MITOCHONDRIAL"/>
    <property type="match status" value="1"/>
</dbReference>
<reference evidence="12" key="1">
    <citation type="submission" date="2009-11" db="EMBL/GenBank/DDBJ databases">
        <authorList>
            <consortium name="Porcine genome sequencing project"/>
        </authorList>
    </citation>
    <scope>NUCLEOTIDE SEQUENCE [LARGE SCALE GENOMIC DNA]</scope>
    <source>
        <strain evidence="12">Duroc</strain>
    </source>
</reference>
<comment type="pathway">
    <text evidence="3 9">Amino-acid degradation; L-valine degradation.</text>
</comment>
<dbReference type="InterPro" id="IPR029045">
    <property type="entry name" value="ClpP/crotonase-like_dom_sf"/>
</dbReference>
<protein>
    <recommendedName>
        <fullName evidence="9">3-hydroxyisobutyryl-CoA hydrolase</fullName>
        <shortName evidence="9">HIB-CoA hydrolase</shortName>
        <shortName evidence="9">HIBYL-CoA-H</shortName>
        <ecNumber evidence="9">3.1.2.4</ecNumber>
    </recommendedName>
    <alternativeName>
        <fullName evidence="9">3-hydroxyisobutyryl-coenzyme A hydrolase</fullName>
    </alternativeName>
</protein>
<evidence type="ECO:0000313" key="12">
    <source>
        <dbReference type="Proteomes" id="UP000008227"/>
    </source>
</evidence>
<feature type="domain" description="Enoyl-CoA hydratase/isomerase" evidence="10">
    <location>
        <begin position="104"/>
        <end position="349"/>
    </location>
</feature>
<evidence type="ECO:0000313" key="11">
    <source>
        <dbReference type="Ensembl" id="ENSSSCP00000033663.2"/>
    </source>
</evidence>
<keyword evidence="5" id="KW-0101">Branched-chain amino acid catabolism</keyword>
<reference evidence="11" key="2">
    <citation type="journal article" date="2020" name="Gigascience">
        <title>An improved pig reference genome sequence to enable pig genetics and genomics research.</title>
        <authorList>
            <person name="Warr A."/>
            <person name="Affara N."/>
            <person name="Aken B."/>
            <person name="Beiki H."/>
            <person name="Bickhart D.M."/>
            <person name="Billis K."/>
            <person name="Chow W."/>
            <person name="Eory L."/>
            <person name="Finlayson H.A."/>
            <person name="Flicek P."/>
            <person name="Giron C.G."/>
            <person name="Griffin D.K."/>
            <person name="Hall R."/>
            <person name="Hannum G."/>
            <person name="Hourlier T."/>
            <person name="Howe K."/>
            <person name="Hume D.A."/>
            <person name="Izuogu O."/>
            <person name="Kim K."/>
            <person name="Koren S."/>
            <person name="Liu H."/>
            <person name="Manchanda N."/>
            <person name="Martin F.J."/>
            <person name="Nonneman D.J."/>
            <person name="O'Connor R.E."/>
            <person name="Phillippy A.M."/>
            <person name="Rohrer G.A."/>
            <person name="Rosen B.D."/>
            <person name="Rund L.A."/>
            <person name="Sargent C.A."/>
            <person name="Schook L.B."/>
            <person name="Schroeder S.G."/>
            <person name="Schwartz A.S."/>
            <person name="Skinner B.M."/>
            <person name="Talbot R."/>
            <person name="Tseng E."/>
            <person name="Tuggle C.K."/>
            <person name="Watson M."/>
            <person name="Smith T.P.L."/>
            <person name="Archibald A.L."/>
        </authorList>
    </citation>
    <scope>NUCLEOTIDE SEQUENCE [LARGE SCALE GENOMIC DNA]</scope>
    <source>
        <strain evidence="11">Duroc</strain>
    </source>
</reference>
<keyword evidence="12" id="KW-1185">Reference proteome</keyword>
<evidence type="ECO:0000256" key="7">
    <source>
        <dbReference type="ARBA" id="ARBA00023128"/>
    </source>
</evidence>
<dbReference type="EC" id="3.1.2.4" evidence="9"/>
<keyword evidence="6 9" id="KW-0378">Hydrolase</keyword>
<comment type="catalytic activity">
    <reaction evidence="1 9">
        <text>3-hydroxy-2-methylpropanoyl-CoA + H2O = 3-hydroxy-2-methylpropanoate + CoA + H(+)</text>
        <dbReference type="Rhea" id="RHEA:20888"/>
        <dbReference type="ChEBI" id="CHEBI:11805"/>
        <dbReference type="ChEBI" id="CHEBI:15377"/>
        <dbReference type="ChEBI" id="CHEBI:15378"/>
        <dbReference type="ChEBI" id="CHEBI:57287"/>
        <dbReference type="ChEBI" id="CHEBI:57340"/>
        <dbReference type="EC" id="3.1.2.4"/>
    </reaction>
</comment>
<feature type="domain" description="Enoyl-CoA hydratase/isomerase" evidence="10">
    <location>
        <begin position="47"/>
        <end position="102"/>
    </location>
</feature>
<evidence type="ECO:0000256" key="8">
    <source>
        <dbReference type="ARBA" id="ARBA00024871"/>
    </source>
</evidence>
<dbReference type="Pfam" id="PF16113">
    <property type="entry name" value="ECH_2"/>
    <property type="match status" value="2"/>
</dbReference>
<gene>
    <name evidence="11" type="primary">HIBCH</name>
</gene>